<dbReference type="GO" id="GO:0015929">
    <property type="term" value="F:hexosaminidase activity"/>
    <property type="evidence" value="ECO:0007669"/>
    <property type="project" value="InterPro"/>
</dbReference>
<dbReference type="InterPro" id="IPR017853">
    <property type="entry name" value="GH"/>
</dbReference>
<dbReference type="SUPFAM" id="SSF51445">
    <property type="entry name" value="(Trans)glycosidases"/>
    <property type="match status" value="1"/>
</dbReference>
<dbReference type="PANTHER" id="PTHR21040:SF6">
    <property type="entry name" value="HEXOSAMINIDASE D"/>
    <property type="match status" value="1"/>
</dbReference>
<name>A0A8C6YJ69_NAJNA</name>
<protein>
    <recommendedName>
        <fullName evidence="3">Beta-N-acetylhexosaminidase</fullName>
    </recommendedName>
</protein>
<dbReference type="GeneTree" id="ENSGT00390000014852"/>
<organism evidence="1 2">
    <name type="scientific">Naja naja</name>
    <name type="common">Indian cobra</name>
    <dbReference type="NCBI Taxonomy" id="35670"/>
    <lineage>
        <taxon>Eukaryota</taxon>
        <taxon>Metazoa</taxon>
        <taxon>Chordata</taxon>
        <taxon>Craniata</taxon>
        <taxon>Vertebrata</taxon>
        <taxon>Euteleostomi</taxon>
        <taxon>Lepidosauria</taxon>
        <taxon>Squamata</taxon>
        <taxon>Bifurcata</taxon>
        <taxon>Unidentata</taxon>
        <taxon>Episquamata</taxon>
        <taxon>Toxicofera</taxon>
        <taxon>Serpentes</taxon>
        <taxon>Colubroidea</taxon>
        <taxon>Elapidae</taxon>
        <taxon>Elapinae</taxon>
        <taxon>Naja</taxon>
    </lineage>
</organism>
<reference evidence="1" key="2">
    <citation type="submission" date="2025-09" db="UniProtKB">
        <authorList>
            <consortium name="Ensembl"/>
        </authorList>
    </citation>
    <scope>IDENTIFICATION</scope>
</reference>
<proteinExistence type="predicted"/>
<dbReference type="Gene3D" id="3.20.20.80">
    <property type="entry name" value="Glycosidases"/>
    <property type="match status" value="1"/>
</dbReference>
<reference evidence="1" key="1">
    <citation type="submission" date="2025-08" db="UniProtKB">
        <authorList>
            <consortium name="Ensembl"/>
        </authorList>
    </citation>
    <scope>IDENTIFICATION</scope>
</reference>
<dbReference type="Ensembl" id="ENSNNAT00000031081.1">
    <property type="protein sequence ID" value="ENSNNAP00000029629.1"/>
    <property type="gene ID" value="ENSNNAG00000018997.1"/>
</dbReference>
<keyword evidence="2" id="KW-1185">Reference proteome</keyword>
<evidence type="ECO:0000313" key="1">
    <source>
        <dbReference type="Ensembl" id="ENSNNAP00000029629.1"/>
    </source>
</evidence>
<evidence type="ECO:0008006" key="3">
    <source>
        <dbReference type="Google" id="ProtNLM"/>
    </source>
</evidence>
<dbReference type="InterPro" id="IPR038901">
    <property type="entry name" value="HEXDC-like"/>
</dbReference>
<sequence length="125" mass="14462">MMVSSPFELVSYLAEIFPLLHVLGANGILLEYEDMYPYDGELKPLRANDAYRYFVLKHKEFCHLREVAMFPNTVNPHKEDSLKLVIAMIEQVMALHDDLRWFHIGCDEVMFGNMGLNLIREGTAI</sequence>
<accession>A0A8C6YJ69</accession>
<dbReference type="AlphaFoldDB" id="A0A8C6YJ69"/>
<dbReference type="Proteomes" id="UP000694559">
    <property type="component" value="Unplaced"/>
</dbReference>
<evidence type="ECO:0000313" key="2">
    <source>
        <dbReference type="Proteomes" id="UP000694559"/>
    </source>
</evidence>
<dbReference type="PANTHER" id="PTHR21040">
    <property type="entry name" value="BCDNA.GH04120"/>
    <property type="match status" value="1"/>
</dbReference>